<feature type="compositionally biased region" description="Low complexity" evidence="1">
    <location>
        <begin position="41"/>
        <end position="65"/>
    </location>
</feature>
<evidence type="ECO:0000313" key="3">
    <source>
        <dbReference type="Proteomes" id="UP000305654"/>
    </source>
</evidence>
<accession>A0A5R9JJF3</accession>
<gene>
    <name evidence="2" type="ORF">FE263_04705</name>
</gene>
<evidence type="ECO:0000313" key="2">
    <source>
        <dbReference type="EMBL" id="TLU74478.1"/>
    </source>
</evidence>
<comment type="caution">
    <text evidence="2">The sequence shown here is derived from an EMBL/GenBank/DDBJ whole genome shotgun (WGS) entry which is preliminary data.</text>
</comment>
<dbReference type="RefSeq" id="WP_138324727.1">
    <property type="nucleotide sequence ID" value="NZ_VCDI01000001.1"/>
</dbReference>
<dbReference type="Proteomes" id="UP000305654">
    <property type="component" value="Unassembled WGS sequence"/>
</dbReference>
<protein>
    <submittedName>
        <fullName evidence="2">Uncharacterized protein</fullName>
    </submittedName>
</protein>
<keyword evidence="3" id="KW-1185">Reference proteome</keyword>
<dbReference type="AlphaFoldDB" id="A0A5R9JJF3"/>
<proteinExistence type="predicted"/>
<organism evidence="2 3">
    <name type="scientific">Lichenicoccus roseus</name>
    <dbReference type="NCBI Taxonomy" id="2683649"/>
    <lineage>
        <taxon>Bacteria</taxon>
        <taxon>Pseudomonadati</taxon>
        <taxon>Pseudomonadota</taxon>
        <taxon>Alphaproteobacteria</taxon>
        <taxon>Acetobacterales</taxon>
        <taxon>Acetobacteraceae</taxon>
        <taxon>Lichenicoccus</taxon>
    </lineage>
</organism>
<reference evidence="2 3" key="1">
    <citation type="submission" date="2019-05" db="EMBL/GenBank/DDBJ databases">
        <authorList>
            <person name="Pankratov T."/>
            <person name="Grouzdev D."/>
        </authorList>
    </citation>
    <scope>NUCLEOTIDE SEQUENCE [LARGE SCALE GENOMIC DNA]</scope>
    <source>
        <strain evidence="2 3">KEBCLARHB70R</strain>
    </source>
</reference>
<feature type="region of interest" description="Disordered" evidence="1">
    <location>
        <begin position="24"/>
        <end position="71"/>
    </location>
</feature>
<sequence>MSIASVAAAGSAVLAQQIQKLQQAVPAQQTGRVHGHHHGSQQTPPAVSAATTQPASSAASATSSSLLDLLA</sequence>
<evidence type="ECO:0000256" key="1">
    <source>
        <dbReference type="SAM" id="MobiDB-lite"/>
    </source>
</evidence>
<dbReference type="EMBL" id="VCDI01000001">
    <property type="protein sequence ID" value="TLU74478.1"/>
    <property type="molecule type" value="Genomic_DNA"/>
</dbReference>
<name>A0A5R9JJF3_9PROT</name>